<reference evidence="3" key="1">
    <citation type="journal article" date="2014" name="Int. J. Syst. Evol. Microbiol.">
        <title>Complete genome sequence of Corynebacterium casei LMG S-19264T (=DSM 44701T), isolated from a smear-ripened cheese.</title>
        <authorList>
            <consortium name="US DOE Joint Genome Institute (JGI-PGF)"/>
            <person name="Walter F."/>
            <person name="Albersmeier A."/>
            <person name="Kalinowski J."/>
            <person name="Ruckert C."/>
        </authorList>
    </citation>
    <scope>NUCLEOTIDE SEQUENCE</scope>
    <source>
        <strain evidence="3">CCM 7897</strain>
    </source>
</reference>
<keyword evidence="4" id="KW-1185">Reference proteome</keyword>
<comment type="caution">
    <text evidence="3">The sequence shown here is derived from an EMBL/GenBank/DDBJ whole genome shotgun (WGS) entry which is preliminary data.</text>
</comment>
<accession>A0A917C1C8</accession>
<dbReference type="InterPro" id="IPR009739">
    <property type="entry name" value="LprI-like_N"/>
</dbReference>
<sequence length="247" mass="26224">MPFFHAAGRSGCSSFGLLTAGLSLAAILALPRPAAAAGPSFDCKAARSKTEKAICADPALSALDRRMADAYRKAMAGLDTAGKAALKNDQIYFLQVRDIQLEQEKEFRLDEDMDWRVKFLASITPAPRTGFTGKWVNANGEITVAAAPGGGFKVEINTVQPYPSYPMCAFHADGALSGQTLVVGGGADDMKENDGWTATLTRTGAALKAELVRAKTSEYASPPFCGFRSSIDGNFLPVQGLPDDPRL</sequence>
<evidence type="ECO:0000256" key="1">
    <source>
        <dbReference type="SAM" id="SignalP"/>
    </source>
</evidence>
<feature type="domain" description="Lysozyme inhibitor LprI-like N-terminal" evidence="2">
    <location>
        <begin position="43"/>
        <end position="106"/>
    </location>
</feature>
<evidence type="ECO:0000259" key="2">
    <source>
        <dbReference type="Pfam" id="PF07007"/>
    </source>
</evidence>
<feature type="chain" id="PRO_5037001381" description="Lysozyme inhibitor LprI-like N-terminal domain-containing protein" evidence="1">
    <location>
        <begin position="37"/>
        <end position="247"/>
    </location>
</feature>
<dbReference type="RefSeq" id="WP_188578969.1">
    <property type="nucleotide sequence ID" value="NZ_BMCT01000003.1"/>
</dbReference>
<name>A0A917C1C8_9HYPH</name>
<dbReference type="Proteomes" id="UP000606044">
    <property type="component" value="Unassembled WGS sequence"/>
</dbReference>
<dbReference type="EMBL" id="BMCT01000003">
    <property type="protein sequence ID" value="GGF64065.1"/>
    <property type="molecule type" value="Genomic_DNA"/>
</dbReference>
<dbReference type="Pfam" id="PF07007">
    <property type="entry name" value="LprI"/>
    <property type="match status" value="1"/>
</dbReference>
<organism evidence="3 4">
    <name type="scientific">Azorhizobium oxalatiphilum</name>
    <dbReference type="NCBI Taxonomy" id="980631"/>
    <lineage>
        <taxon>Bacteria</taxon>
        <taxon>Pseudomonadati</taxon>
        <taxon>Pseudomonadota</taxon>
        <taxon>Alphaproteobacteria</taxon>
        <taxon>Hyphomicrobiales</taxon>
        <taxon>Xanthobacteraceae</taxon>
        <taxon>Azorhizobium</taxon>
    </lineage>
</organism>
<evidence type="ECO:0000313" key="3">
    <source>
        <dbReference type="EMBL" id="GGF64065.1"/>
    </source>
</evidence>
<evidence type="ECO:0000313" key="4">
    <source>
        <dbReference type="Proteomes" id="UP000606044"/>
    </source>
</evidence>
<dbReference type="Gene3D" id="1.20.1270.180">
    <property type="match status" value="1"/>
</dbReference>
<proteinExistence type="predicted"/>
<gene>
    <name evidence="3" type="ORF">GCM10007301_24870</name>
</gene>
<dbReference type="AlphaFoldDB" id="A0A917C1C8"/>
<reference evidence="3" key="2">
    <citation type="submission" date="2020-09" db="EMBL/GenBank/DDBJ databases">
        <authorList>
            <person name="Sun Q."/>
            <person name="Sedlacek I."/>
        </authorList>
    </citation>
    <scope>NUCLEOTIDE SEQUENCE</scope>
    <source>
        <strain evidence="3">CCM 7897</strain>
    </source>
</reference>
<feature type="signal peptide" evidence="1">
    <location>
        <begin position="1"/>
        <end position="36"/>
    </location>
</feature>
<keyword evidence="1" id="KW-0732">Signal</keyword>
<protein>
    <recommendedName>
        <fullName evidence="2">Lysozyme inhibitor LprI-like N-terminal domain-containing protein</fullName>
    </recommendedName>
</protein>